<dbReference type="InterPro" id="IPR033656">
    <property type="entry name" value="HisRS_anticodon"/>
</dbReference>
<dbReference type="GO" id="GO:0006427">
    <property type="term" value="P:histidyl-tRNA aminoacylation"/>
    <property type="evidence" value="ECO:0007669"/>
    <property type="project" value="InterPro"/>
</dbReference>
<dbReference type="SUPFAM" id="SSF52954">
    <property type="entry name" value="Class II aaRS ABD-related"/>
    <property type="match status" value="1"/>
</dbReference>
<dbReference type="EMBL" id="CAFBPW010000351">
    <property type="protein sequence ID" value="CAB5041869.1"/>
    <property type="molecule type" value="Genomic_DNA"/>
</dbReference>
<dbReference type="InterPro" id="IPR015807">
    <property type="entry name" value="His-tRNA-ligase"/>
</dbReference>
<keyword evidence="5" id="KW-0067">ATP-binding</keyword>
<dbReference type="PIRSF" id="PIRSF001549">
    <property type="entry name" value="His-tRNA_synth"/>
    <property type="match status" value="1"/>
</dbReference>
<name>A0A6J7SKI0_9ZZZZ</name>
<dbReference type="PANTHER" id="PTHR43707">
    <property type="entry name" value="HISTIDYL-TRNA SYNTHETASE"/>
    <property type="match status" value="1"/>
</dbReference>
<dbReference type="Gene3D" id="3.40.50.800">
    <property type="entry name" value="Anticodon-binding domain"/>
    <property type="match status" value="1"/>
</dbReference>
<dbReference type="InterPro" id="IPR004154">
    <property type="entry name" value="Anticodon-bd"/>
</dbReference>
<dbReference type="InterPro" id="IPR041715">
    <property type="entry name" value="HisRS-like_core"/>
</dbReference>
<dbReference type="CDD" id="cd00773">
    <property type="entry name" value="HisRS-like_core"/>
    <property type="match status" value="1"/>
</dbReference>
<dbReference type="Gene3D" id="3.30.930.10">
    <property type="entry name" value="Bira Bifunctional Protein, Domain 2"/>
    <property type="match status" value="1"/>
</dbReference>
<dbReference type="NCBIfam" id="TIGR00442">
    <property type="entry name" value="hisS"/>
    <property type="match status" value="1"/>
</dbReference>
<dbReference type="EC" id="6.1.1.21" evidence="2"/>
<evidence type="ECO:0000313" key="12">
    <source>
        <dbReference type="EMBL" id="CAB5041869.1"/>
    </source>
</evidence>
<dbReference type="HAMAP" id="MF_00127">
    <property type="entry name" value="His_tRNA_synth"/>
    <property type="match status" value="1"/>
</dbReference>
<evidence type="ECO:0000256" key="8">
    <source>
        <dbReference type="ARBA" id="ARBA00030619"/>
    </source>
</evidence>
<keyword evidence="6" id="KW-0648">Protein biosynthesis</keyword>
<keyword evidence="3" id="KW-0436">Ligase</keyword>
<comment type="similarity">
    <text evidence="1">Belongs to the class-II aminoacyl-tRNA synthetase family.</text>
</comment>
<feature type="compositionally biased region" description="Polar residues" evidence="10">
    <location>
        <begin position="442"/>
        <end position="451"/>
    </location>
</feature>
<evidence type="ECO:0000256" key="2">
    <source>
        <dbReference type="ARBA" id="ARBA00012815"/>
    </source>
</evidence>
<protein>
    <recommendedName>
        <fullName evidence="2">histidine--tRNA ligase</fullName>
        <ecNumber evidence="2">6.1.1.21</ecNumber>
    </recommendedName>
    <alternativeName>
        <fullName evidence="8">Histidyl-tRNA synthetase</fullName>
    </alternativeName>
</protein>
<evidence type="ECO:0000256" key="10">
    <source>
        <dbReference type="SAM" id="MobiDB-lite"/>
    </source>
</evidence>
<dbReference type="InterPro" id="IPR036621">
    <property type="entry name" value="Anticodon-bd_dom_sf"/>
</dbReference>
<feature type="domain" description="Aminoacyl-transfer RNA synthetases class-II family profile" evidence="11">
    <location>
        <begin position="27"/>
        <end position="327"/>
    </location>
</feature>
<dbReference type="SUPFAM" id="SSF55681">
    <property type="entry name" value="Class II aaRS and biotin synthetases"/>
    <property type="match status" value="1"/>
</dbReference>
<comment type="catalytic activity">
    <reaction evidence="9">
        <text>tRNA(His) + L-histidine + ATP = L-histidyl-tRNA(His) + AMP + diphosphate + H(+)</text>
        <dbReference type="Rhea" id="RHEA:17313"/>
        <dbReference type="Rhea" id="RHEA-COMP:9665"/>
        <dbReference type="Rhea" id="RHEA-COMP:9689"/>
        <dbReference type="ChEBI" id="CHEBI:15378"/>
        <dbReference type="ChEBI" id="CHEBI:30616"/>
        <dbReference type="ChEBI" id="CHEBI:33019"/>
        <dbReference type="ChEBI" id="CHEBI:57595"/>
        <dbReference type="ChEBI" id="CHEBI:78442"/>
        <dbReference type="ChEBI" id="CHEBI:78527"/>
        <dbReference type="ChEBI" id="CHEBI:456215"/>
        <dbReference type="EC" id="6.1.1.21"/>
    </reaction>
</comment>
<dbReference type="InterPro" id="IPR045864">
    <property type="entry name" value="aa-tRNA-synth_II/BPL/LPL"/>
</dbReference>
<organism evidence="12">
    <name type="scientific">freshwater metagenome</name>
    <dbReference type="NCBI Taxonomy" id="449393"/>
    <lineage>
        <taxon>unclassified sequences</taxon>
        <taxon>metagenomes</taxon>
        <taxon>ecological metagenomes</taxon>
    </lineage>
</organism>
<evidence type="ECO:0000259" key="11">
    <source>
        <dbReference type="PROSITE" id="PS50862"/>
    </source>
</evidence>
<evidence type="ECO:0000256" key="3">
    <source>
        <dbReference type="ARBA" id="ARBA00022598"/>
    </source>
</evidence>
<dbReference type="Pfam" id="PF03129">
    <property type="entry name" value="HGTP_anticodon"/>
    <property type="match status" value="1"/>
</dbReference>
<evidence type="ECO:0000256" key="4">
    <source>
        <dbReference type="ARBA" id="ARBA00022741"/>
    </source>
</evidence>
<dbReference type="CDD" id="cd00859">
    <property type="entry name" value="HisRS_anticodon"/>
    <property type="match status" value="1"/>
</dbReference>
<dbReference type="PROSITE" id="PS50862">
    <property type="entry name" value="AA_TRNA_LIGASE_II"/>
    <property type="match status" value="1"/>
</dbReference>
<proteinExistence type="inferred from homology"/>
<dbReference type="GO" id="GO:0005737">
    <property type="term" value="C:cytoplasm"/>
    <property type="evidence" value="ECO:0007669"/>
    <property type="project" value="InterPro"/>
</dbReference>
<reference evidence="12" key="1">
    <citation type="submission" date="2020-05" db="EMBL/GenBank/DDBJ databases">
        <authorList>
            <person name="Chiriac C."/>
            <person name="Salcher M."/>
            <person name="Ghai R."/>
            <person name="Kavagutti S V."/>
        </authorList>
    </citation>
    <scope>NUCLEOTIDE SEQUENCE</scope>
</reference>
<dbReference type="Pfam" id="PF13393">
    <property type="entry name" value="tRNA-synt_His"/>
    <property type="match status" value="1"/>
</dbReference>
<keyword evidence="4" id="KW-0547">Nucleotide-binding</keyword>
<dbReference type="PANTHER" id="PTHR43707:SF1">
    <property type="entry name" value="HISTIDINE--TRNA LIGASE, MITOCHONDRIAL-RELATED"/>
    <property type="match status" value="1"/>
</dbReference>
<evidence type="ECO:0000256" key="9">
    <source>
        <dbReference type="ARBA" id="ARBA00047639"/>
    </source>
</evidence>
<dbReference type="InterPro" id="IPR004516">
    <property type="entry name" value="HisRS/HisZ"/>
</dbReference>
<evidence type="ECO:0000256" key="7">
    <source>
        <dbReference type="ARBA" id="ARBA00023146"/>
    </source>
</evidence>
<dbReference type="GO" id="GO:0004821">
    <property type="term" value="F:histidine-tRNA ligase activity"/>
    <property type="evidence" value="ECO:0007669"/>
    <property type="project" value="UniProtKB-EC"/>
</dbReference>
<accession>A0A6J7SKI0</accession>
<evidence type="ECO:0000256" key="6">
    <source>
        <dbReference type="ARBA" id="ARBA00022917"/>
    </source>
</evidence>
<dbReference type="GO" id="GO:0005524">
    <property type="term" value="F:ATP binding"/>
    <property type="evidence" value="ECO:0007669"/>
    <property type="project" value="UniProtKB-KW"/>
</dbReference>
<evidence type="ECO:0000256" key="5">
    <source>
        <dbReference type="ARBA" id="ARBA00022840"/>
    </source>
</evidence>
<keyword evidence="7" id="KW-0030">Aminoacyl-tRNA synthetase</keyword>
<dbReference type="AlphaFoldDB" id="A0A6J7SKI0"/>
<gene>
    <name evidence="12" type="ORF">UFOPK4173_02035</name>
</gene>
<feature type="region of interest" description="Disordered" evidence="10">
    <location>
        <begin position="425"/>
        <end position="451"/>
    </location>
</feature>
<dbReference type="InterPro" id="IPR006195">
    <property type="entry name" value="aa-tRNA-synth_II"/>
</dbReference>
<sequence length="451" mass="49776">MTETRREQFQALRGMRDILPPESARRRELTKQFVAQCELAGYHEVVPPLLEDLGVFLRVGEATDVVTKEMYDFVDKDQSRIALRPEMTAGVVRAFVQHRPVLPWKVWYAGTNFRHERPQKGRYRMFDQLGVEALGVDDADLDVEIIALASRFFASLGLRQVTLLINSLGEHEDREQYTEAVRLYLLAHQYELSEASQVTLERNPLRVLDSKRSEDQQIIADAPLVADYLSEDSADHYARVLSGLDSLGVSYTEDPRLVRGLDYYRRTTFEFAAEALDSAQNAIGGGGRYDGLAEAMGGPATDGVGFALGVDRILLACDAEGVFATDPTRLDVFVIDTVSGDAARDITHQLRAAGISADRRFGGGSMKSQMKSADRSGARFALIIGDDELAADEVTLRPMLGNKADGEQRRVARADLLSELSRYSSQTVTNQINPHPADSASADPTNSGTLT</sequence>
<evidence type="ECO:0000256" key="1">
    <source>
        <dbReference type="ARBA" id="ARBA00008226"/>
    </source>
</evidence>